<gene>
    <name evidence="2" type="ordered locus">G5S_1033</name>
</gene>
<name>A0AA34RE42_CHLPE</name>
<accession>A0AA34RE42</accession>
<feature type="compositionally biased region" description="Polar residues" evidence="1">
    <location>
        <begin position="1"/>
        <end position="10"/>
    </location>
</feature>
<dbReference type="Proteomes" id="UP000008305">
    <property type="component" value="Chromosome"/>
</dbReference>
<evidence type="ECO:0000313" key="2">
    <source>
        <dbReference type="EMBL" id="AEB41950.1"/>
    </source>
</evidence>
<dbReference type="EMBL" id="CP002608">
    <property type="protein sequence ID" value="AEB41950.1"/>
    <property type="molecule type" value="Genomic_DNA"/>
</dbReference>
<dbReference type="AlphaFoldDB" id="A0AA34RE42"/>
<protein>
    <submittedName>
        <fullName evidence="2">Uncharacterized protein</fullName>
    </submittedName>
</protein>
<feature type="region of interest" description="Disordered" evidence="1">
    <location>
        <begin position="1"/>
        <end position="22"/>
    </location>
</feature>
<evidence type="ECO:0000256" key="1">
    <source>
        <dbReference type="SAM" id="MobiDB-lite"/>
    </source>
</evidence>
<sequence>MIEDTASQKSISRKKNLSHPAKSCCISPEIPCLKKISFT</sequence>
<organism evidence="2 3">
    <name type="scientific">Chlamydia pecorum (strain ATCC VR-628 / DSM 29919 / E58)</name>
    <name type="common">Chlamydophila pecorum</name>
    <dbReference type="NCBI Taxonomy" id="331635"/>
    <lineage>
        <taxon>Bacteria</taxon>
        <taxon>Pseudomonadati</taxon>
        <taxon>Chlamydiota</taxon>
        <taxon>Chlamydiia</taxon>
        <taxon>Chlamydiales</taxon>
        <taxon>Chlamydiaceae</taxon>
        <taxon>Chlamydia/Chlamydophila group</taxon>
        <taxon>Chlamydia</taxon>
    </lineage>
</organism>
<keyword evidence="3" id="KW-1185">Reference proteome</keyword>
<reference evidence="2 3" key="1">
    <citation type="journal article" date="2011" name="J. Bacteriol.">
        <title>Genome sequence of the obligate intracellular animal pathogen Chlamydia pecorum E58.</title>
        <authorList>
            <person name="Mojica S."/>
            <person name="Huot Creasy H."/>
            <person name="Daugherty S."/>
            <person name="Read T.D."/>
            <person name="Kim T."/>
            <person name="Kaltenboeck B."/>
            <person name="Bavoil P."/>
            <person name="Myers G.S."/>
        </authorList>
    </citation>
    <scope>NUCLEOTIDE SEQUENCE [LARGE SCALE GENOMIC DNA]</scope>
    <source>
        <strain evidence="2 3">E58</strain>
    </source>
</reference>
<dbReference type="KEGG" id="cpm:G5S_1033"/>
<proteinExistence type="predicted"/>
<evidence type="ECO:0000313" key="3">
    <source>
        <dbReference type="Proteomes" id="UP000008305"/>
    </source>
</evidence>